<comment type="caution">
    <text evidence="2">The sequence shown here is derived from an EMBL/GenBank/DDBJ whole genome shotgun (WGS) entry which is preliminary data.</text>
</comment>
<feature type="transmembrane region" description="Helical" evidence="1">
    <location>
        <begin position="6"/>
        <end position="32"/>
    </location>
</feature>
<dbReference type="EMBL" id="PCTT01000011">
    <property type="protein sequence ID" value="PIP87321.1"/>
    <property type="molecule type" value="Genomic_DNA"/>
</dbReference>
<dbReference type="AlphaFoldDB" id="A0A2H0DZA5"/>
<reference evidence="2 3" key="1">
    <citation type="submission" date="2017-09" db="EMBL/GenBank/DDBJ databases">
        <title>Depth-based differentiation of microbial function through sediment-hosted aquifers and enrichment of novel symbionts in the deep terrestrial subsurface.</title>
        <authorList>
            <person name="Probst A.J."/>
            <person name="Ladd B."/>
            <person name="Jarett J.K."/>
            <person name="Geller-Mcgrath D.E."/>
            <person name="Sieber C.M."/>
            <person name="Emerson J.B."/>
            <person name="Anantharaman K."/>
            <person name="Thomas B.C."/>
            <person name="Malmstrom R."/>
            <person name="Stieglmeier M."/>
            <person name="Klingl A."/>
            <person name="Woyke T."/>
            <person name="Ryan C.M."/>
            <person name="Banfield J.F."/>
        </authorList>
    </citation>
    <scope>NUCLEOTIDE SEQUENCE [LARGE SCALE GENOMIC DNA]</scope>
    <source>
        <strain evidence="2">CG22_combo_CG10-13_8_21_14_all_36_13</strain>
    </source>
</reference>
<keyword evidence="1" id="KW-0812">Transmembrane</keyword>
<organism evidence="2 3">
    <name type="scientific">Candidatus Campbellbacteria bacterium CG22_combo_CG10-13_8_21_14_all_36_13</name>
    <dbReference type="NCBI Taxonomy" id="1974529"/>
    <lineage>
        <taxon>Bacteria</taxon>
        <taxon>Candidatus Campbelliibacteriota</taxon>
    </lineage>
</organism>
<keyword evidence="1" id="KW-0472">Membrane</keyword>
<evidence type="ECO:0000256" key="1">
    <source>
        <dbReference type="SAM" id="Phobius"/>
    </source>
</evidence>
<keyword evidence="1" id="KW-1133">Transmembrane helix</keyword>
<feature type="transmembrane region" description="Helical" evidence="1">
    <location>
        <begin position="62"/>
        <end position="78"/>
    </location>
</feature>
<evidence type="ECO:0000313" key="3">
    <source>
        <dbReference type="Proteomes" id="UP000231143"/>
    </source>
</evidence>
<accession>A0A2H0DZA5</accession>
<gene>
    <name evidence="2" type="ORF">COW81_00835</name>
</gene>
<proteinExistence type="predicted"/>
<name>A0A2H0DZA5_9BACT</name>
<protein>
    <submittedName>
        <fullName evidence="2">Uncharacterized protein</fullName>
    </submittedName>
</protein>
<sequence length="83" mass="9796">MNRLALDIIFFLSVFLFPWWLVMVFGVVLAFIFKNYFEIVFAGIIIDMIFGDKGIFLLPFPIFYTLLFLIIVVLVNLVKTRLR</sequence>
<dbReference type="Proteomes" id="UP000231143">
    <property type="component" value="Unassembled WGS sequence"/>
</dbReference>
<evidence type="ECO:0000313" key="2">
    <source>
        <dbReference type="EMBL" id="PIP87321.1"/>
    </source>
</evidence>